<dbReference type="InterPro" id="IPR005000">
    <property type="entry name" value="Aldolase/citrate-lyase_domain"/>
</dbReference>
<evidence type="ECO:0000313" key="6">
    <source>
        <dbReference type="Proteomes" id="UP001209535"/>
    </source>
</evidence>
<dbReference type="InterPro" id="IPR015813">
    <property type="entry name" value="Pyrv/PenolPyrv_kinase-like_dom"/>
</dbReference>
<name>A0ABT2X8S6_9RHOB</name>
<keyword evidence="2" id="KW-0479">Metal-binding</keyword>
<dbReference type="Gene3D" id="3.20.20.60">
    <property type="entry name" value="Phosphoenolpyruvate-binding domains"/>
    <property type="match status" value="1"/>
</dbReference>
<feature type="domain" description="HpcH/HpaI aldolase/citrate lyase" evidence="4">
    <location>
        <begin position="3"/>
        <end position="81"/>
    </location>
</feature>
<evidence type="ECO:0000259" key="4">
    <source>
        <dbReference type="Pfam" id="PF03328"/>
    </source>
</evidence>
<proteinExistence type="inferred from homology"/>
<organism evidence="5 6">
    <name type="scientific">Albidovulum salinarum</name>
    <dbReference type="NCBI Taxonomy" id="2984153"/>
    <lineage>
        <taxon>Bacteria</taxon>
        <taxon>Pseudomonadati</taxon>
        <taxon>Pseudomonadota</taxon>
        <taxon>Alphaproteobacteria</taxon>
        <taxon>Rhodobacterales</taxon>
        <taxon>Paracoccaceae</taxon>
        <taxon>Albidovulum</taxon>
    </lineage>
</organism>
<dbReference type="InterPro" id="IPR050251">
    <property type="entry name" value="HpcH-HpaI_aldolase"/>
</dbReference>
<keyword evidence="6" id="KW-1185">Reference proteome</keyword>
<dbReference type="SUPFAM" id="SSF51621">
    <property type="entry name" value="Phosphoenolpyruvate/pyruvate domain"/>
    <property type="match status" value="1"/>
</dbReference>
<dbReference type="Pfam" id="PF03328">
    <property type="entry name" value="HpcH_HpaI"/>
    <property type="match status" value="1"/>
</dbReference>
<comment type="similarity">
    <text evidence="1">Belongs to the HpcH/HpaI aldolase family.</text>
</comment>
<evidence type="ECO:0000256" key="2">
    <source>
        <dbReference type="ARBA" id="ARBA00022723"/>
    </source>
</evidence>
<dbReference type="GO" id="GO:0016829">
    <property type="term" value="F:lyase activity"/>
    <property type="evidence" value="ECO:0007669"/>
    <property type="project" value="UniProtKB-KW"/>
</dbReference>
<dbReference type="EMBL" id="JAOVQO010000027">
    <property type="protein sequence ID" value="MCU9850353.1"/>
    <property type="molecule type" value="Genomic_DNA"/>
</dbReference>
<evidence type="ECO:0000256" key="3">
    <source>
        <dbReference type="ARBA" id="ARBA00023239"/>
    </source>
</evidence>
<evidence type="ECO:0000256" key="1">
    <source>
        <dbReference type="ARBA" id="ARBA00005568"/>
    </source>
</evidence>
<dbReference type="PANTHER" id="PTHR30502">
    <property type="entry name" value="2-KETO-3-DEOXY-L-RHAMNONATE ALDOLASE"/>
    <property type="match status" value="1"/>
</dbReference>
<dbReference type="InterPro" id="IPR040442">
    <property type="entry name" value="Pyrv_kinase-like_dom_sf"/>
</dbReference>
<reference evidence="5 6" key="1">
    <citation type="submission" date="2022-10" db="EMBL/GenBank/DDBJ databases">
        <title>Defluviimonas sp. nov., isolated from ocean surface sediments.</title>
        <authorList>
            <person name="He W."/>
            <person name="Wang L."/>
            <person name="Zhang D.-F."/>
        </authorList>
    </citation>
    <scope>NUCLEOTIDE SEQUENCE [LARGE SCALE GENOMIC DNA]</scope>
    <source>
        <strain evidence="5 6">WL0024</strain>
    </source>
</reference>
<dbReference type="PANTHER" id="PTHR30502:SF0">
    <property type="entry name" value="PHOSPHOENOLPYRUVATE CARBOXYLASE FAMILY PROTEIN"/>
    <property type="match status" value="1"/>
</dbReference>
<protein>
    <submittedName>
        <fullName evidence="5">Aldolase/citrate lyase family protein</fullName>
    </submittedName>
</protein>
<dbReference type="Proteomes" id="UP001209535">
    <property type="component" value="Unassembled WGS sequence"/>
</dbReference>
<accession>A0ABT2X8S6</accession>
<keyword evidence="3 5" id="KW-0456">Lyase</keyword>
<comment type="caution">
    <text evidence="5">The sequence shown here is derived from an EMBL/GenBank/DDBJ whole genome shotgun (WGS) entry which is preliminary data.</text>
</comment>
<sequence length="103" mass="10700">MCATEPIDGIFFGPADIAADFGKLGQPEDAEVWRAITTAAKEVRSLGNPVGTPISNPETAIDLLNDGFSFVARGTDAGLFAKGAQNLLGNVRSRTVCGSQDMG</sequence>
<evidence type="ECO:0000313" key="5">
    <source>
        <dbReference type="EMBL" id="MCU9850353.1"/>
    </source>
</evidence>
<gene>
    <name evidence="5" type="ORF">OEZ60_20420</name>
</gene>